<keyword evidence="1" id="KW-0812">Transmembrane</keyword>
<evidence type="ECO:0000259" key="2">
    <source>
        <dbReference type="Pfam" id="PF07786"/>
    </source>
</evidence>
<feature type="transmembrane region" description="Helical" evidence="1">
    <location>
        <begin position="293"/>
        <end position="317"/>
    </location>
</feature>
<keyword evidence="1" id="KW-0472">Membrane</keyword>
<feature type="transmembrane region" description="Helical" evidence="1">
    <location>
        <begin position="115"/>
        <end position="135"/>
    </location>
</feature>
<dbReference type="Pfam" id="PF07786">
    <property type="entry name" value="HGSNAT_cat"/>
    <property type="match status" value="1"/>
</dbReference>
<dbReference type="OrthoDB" id="508112at2"/>
<keyword evidence="4" id="KW-1185">Reference proteome</keyword>
<dbReference type="PANTHER" id="PTHR40407:SF1">
    <property type="entry name" value="HEPARAN-ALPHA-GLUCOSAMINIDE N-ACETYLTRANSFERASE CATALYTIC DOMAIN-CONTAINING PROTEIN"/>
    <property type="match status" value="1"/>
</dbReference>
<feature type="transmembrane region" description="Helical" evidence="1">
    <location>
        <begin position="50"/>
        <end position="74"/>
    </location>
</feature>
<feature type="transmembrane region" description="Helical" evidence="1">
    <location>
        <begin position="217"/>
        <end position="236"/>
    </location>
</feature>
<feature type="transmembrane region" description="Helical" evidence="1">
    <location>
        <begin position="86"/>
        <end position="109"/>
    </location>
</feature>
<feature type="transmembrane region" description="Helical" evidence="1">
    <location>
        <begin position="337"/>
        <end position="357"/>
    </location>
</feature>
<keyword evidence="1" id="KW-1133">Transmembrane helix</keyword>
<evidence type="ECO:0000256" key="1">
    <source>
        <dbReference type="SAM" id="Phobius"/>
    </source>
</evidence>
<organism evidence="3 4">
    <name type="scientific">Mucilaginibacter ginsenosidivorax</name>
    <dbReference type="NCBI Taxonomy" id="862126"/>
    <lineage>
        <taxon>Bacteria</taxon>
        <taxon>Pseudomonadati</taxon>
        <taxon>Bacteroidota</taxon>
        <taxon>Sphingobacteriia</taxon>
        <taxon>Sphingobacteriales</taxon>
        <taxon>Sphingobacteriaceae</taxon>
        <taxon>Mucilaginibacter</taxon>
    </lineage>
</organism>
<gene>
    <name evidence="3" type="ORF">FSB76_12955</name>
</gene>
<dbReference type="EMBL" id="CP042437">
    <property type="protein sequence ID" value="QEC76810.1"/>
    <property type="molecule type" value="Genomic_DNA"/>
</dbReference>
<dbReference type="Proteomes" id="UP000321362">
    <property type="component" value="Chromosome"/>
</dbReference>
<feature type="transmembrane region" description="Helical" evidence="1">
    <location>
        <begin position="142"/>
        <end position="166"/>
    </location>
</feature>
<accession>A0A5B8VYV1</accession>
<dbReference type="PANTHER" id="PTHR40407">
    <property type="entry name" value="MEMBRANE PROTEIN-LIKE PROTEIN"/>
    <property type="match status" value="1"/>
</dbReference>
<feature type="transmembrane region" description="Helical" evidence="1">
    <location>
        <begin position="178"/>
        <end position="205"/>
    </location>
</feature>
<protein>
    <submittedName>
        <fullName evidence="3">DUF1624 domain-containing protein</fullName>
    </submittedName>
</protein>
<name>A0A5B8VYV1_9SPHI</name>
<evidence type="ECO:0000313" key="4">
    <source>
        <dbReference type="Proteomes" id="UP000321362"/>
    </source>
</evidence>
<sequence length="376" mass="42522">MINSEISPANSARIRSVDFLRGAIMVLMAIDHVRVYSGMPSGGADPAIFFTRWVTHFCVSGFVFFAGAAAFLYGHKINNPNKLSRYLFTRGLLLVILELTLIRFCWSFNLDFKTFMLAGVIWMLGWCMVLLSGIIRLSFRAVWISGLVIIAAQQLFGLIPASWTWWDFLYPRSEEGPGWIHVLYVLVPWIGVMMAGYGFGKLLIFEPDRRNKLCLQIGLSAIGLFLVAGSIIAASGHKNNLPFILRLLSQQKYPPSQLFLLMTLGPLITLVPLAEKAQGVLARVLNTFGRVPLFYYILHIALIHLLALGLNGILYGSGHQEWYNTAPFTNVPEDYRWGLPLLYAIFITAEVVLYFACRQYSVYKAKHPEKLWLKYL</sequence>
<feature type="transmembrane region" description="Helical" evidence="1">
    <location>
        <begin position="256"/>
        <end position="273"/>
    </location>
</feature>
<dbReference type="RefSeq" id="WP_147053977.1">
    <property type="nucleotide sequence ID" value="NZ_CP042437.1"/>
</dbReference>
<reference evidence="3 4" key="1">
    <citation type="journal article" date="2013" name="J. Microbiol.">
        <title>Mucilaginibacter ginsenosidivorax sp. nov., with ginsenoside converting activity isolated from sediment.</title>
        <authorList>
            <person name="Kim J.K."/>
            <person name="Choi T.E."/>
            <person name="Liu Q.M."/>
            <person name="Park H.Y."/>
            <person name="Yi T.H."/>
            <person name="Yoon M.H."/>
            <person name="Kim S.C."/>
            <person name="Im W.T."/>
        </authorList>
    </citation>
    <scope>NUCLEOTIDE SEQUENCE [LARGE SCALE GENOMIC DNA]</scope>
    <source>
        <strain evidence="3 4">KHI28</strain>
    </source>
</reference>
<feature type="domain" description="Heparan-alpha-glucosaminide N-acetyltransferase catalytic" evidence="2">
    <location>
        <begin position="13"/>
        <end position="214"/>
    </location>
</feature>
<dbReference type="KEGG" id="mgk:FSB76_12955"/>
<dbReference type="AlphaFoldDB" id="A0A5B8VYV1"/>
<proteinExistence type="predicted"/>
<dbReference type="InterPro" id="IPR012429">
    <property type="entry name" value="HGSNAT_cat"/>
</dbReference>
<evidence type="ECO:0000313" key="3">
    <source>
        <dbReference type="EMBL" id="QEC76810.1"/>
    </source>
</evidence>
<feature type="transmembrane region" description="Helical" evidence="1">
    <location>
        <begin position="12"/>
        <end position="30"/>
    </location>
</feature>